<proteinExistence type="inferred from homology"/>
<dbReference type="Gene3D" id="2.40.50.230">
    <property type="entry name" value="Gp5 N-terminal domain"/>
    <property type="match status" value="1"/>
</dbReference>
<feature type="region of interest" description="Disordered" evidence="2">
    <location>
        <begin position="755"/>
        <end position="778"/>
    </location>
</feature>
<dbReference type="OrthoDB" id="8590234at2"/>
<dbReference type="Proteomes" id="UP000248918">
    <property type="component" value="Unassembled WGS sequence"/>
</dbReference>
<dbReference type="Pfam" id="PF10106">
    <property type="entry name" value="DUF2345"/>
    <property type="match status" value="1"/>
</dbReference>
<evidence type="ECO:0000256" key="1">
    <source>
        <dbReference type="ARBA" id="ARBA00005558"/>
    </source>
</evidence>
<evidence type="ECO:0000313" key="6">
    <source>
        <dbReference type="EMBL" id="RAS37424.1"/>
    </source>
</evidence>
<feature type="domain" description="Gp5/Type VI secretion system Vgr protein OB-fold" evidence="3">
    <location>
        <begin position="413"/>
        <end position="467"/>
    </location>
</feature>
<dbReference type="SUPFAM" id="SSF69279">
    <property type="entry name" value="Phage tail proteins"/>
    <property type="match status" value="2"/>
</dbReference>
<evidence type="ECO:0000256" key="2">
    <source>
        <dbReference type="SAM" id="MobiDB-lite"/>
    </source>
</evidence>
<dbReference type="NCBIfam" id="TIGR01646">
    <property type="entry name" value="vgr_GE"/>
    <property type="match status" value="1"/>
</dbReference>
<evidence type="ECO:0000313" key="7">
    <source>
        <dbReference type="Proteomes" id="UP000248918"/>
    </source>
</evidence>
<dbReference type="EMBL" id="QLTK01000003">
    <property type="protein sequence ID" value="RAS37424.1"/>
    <property type="molecule type" value="Genomic_DNA"/>
</dbReference>
<dbReference type="Gene3D" id="3.55.50.10">
    <property type="entry name" value="Baseplate protein-like domains"/>
    <property type="match status" value="1"/>
</dbReference>
<dbReference type="SUPFAM" id="SSF69255">
    <property type="entry name" value="gp5 N-terminal domain-like"/>
    <property type="match status" value="1"/>
</dbReference>
<name>A0A329CZP0_9BURK</name>
<dbReference type="RefSeq" id="WP_111930155.1">
    <property type="nucleotide sequence ID" value="NZ_CADFFP010000002.1"/>
</dbReference>
<dbReference type="Pfam" id="PF04717">
    <property type="entry name" value="Phage_base_V"/>
    <property type="match status" value="1"/>
</dbReference>
<feature type="domain" description="DUF2345" evidence="4">
    <location>
        <begin position="605"/>
        <end position="751"/>
    </location>
</feature>
<organism evidence="6 7">
    <name type="scientific">Paraburkholderia bryophila</name>
    <dbReference type="NCBI Taxonomy" id="420952"/>
    <lineage>
        <taxon>Bacteria</taxon>
        <taxon>Pseudomonadati</taxon>
        <taxon>Pseudomonadota</taxon>
        <taxon>Betaproteobacteria</taxon>
        <taxon>Burkholderiales</taxon>
        <taxon>Burkholderiaceae</taxon>
        <taxon>Paraburkholderia</taxon>
    </lineage>
</organism>
<dbReference type="InterPro" id="IPR006531">
    <property type="entry name" value="Gp5/Vgr_OB"/>
</dbReference>
<protein>
    <submittedName>
        <fullName evidence="6">Type VI secretion system secreted protein VgrG</fullName>
    </submittedName>
</protein>
<dbReference type="InterPro" id="IPR028244">
    <property type="entry name" value="T6SS_Rhs_Vgr_dom"/>
</dbReference>
<dbReference type="Gene3D" id="2.30.110.50">
    <property type="match status" value="1"/>
</dbReference>
<dbReference type="Gene3D" id="4.10.220.110">
    <property type="match status" value="1"/>
</dbReference>
<evidence type="ECO:0000259" key="4">
    <source>
        <dbReference type="Pfam" id="PF10106"/>
    </source>
</evidence>
<dbReference type="InterPro" id="IPR017847">
    <property type="entry name" value="T6SS_RhsGE_Vgr_subset"/>
</dbReference>
<comment type="similarity">
    <text evidence="1">Belongs to the VgrG protein family.</text>
</comment>
<sequence length="778" mass="85145">MGSIVLPKQAYTLKLAPQPAPFSVLKFAGHDALSQLYRYEIEFTSPIADIPMDQVLGRPARFMVKPLDPSAGCPQKWIGEQAANLSGLPTAQTVHGIVTQFDQFGTSADETHYRLVIEPRTADLARAVTSRLFQKQSVREIIADALRHGEFREGVDFRFSLRARYRRHDYITQYHETTLAFIQRIAADEGIWFRFEQAKGHEVIVFGDDLDAYARRQRVAPLRRDAGLESVGAESVKSLARHMRRVPEAVQLNDYNHRQAGMPLLVEQNAAKDERTTNAVESRWGEHYETVEEGRWLAGLRHEAHLSQQISYAGNGNAFGLEAGEVLGLDSNPAEAPHGLLITSVESCGGRSDAYSNTFTAIPSDRVWRTPVVPEKRPVIHGILPARITSPANYPRAYLTEEGWYVIRLPFDLDAWSPGGTSRPVRLAKPYSGENYGHHFPLIDGAEVAIAFTAGDPDRPVIVGAMHDSLHPDLVNNLNHTRNLIRTVARNELRMEDRSGSEHIHLTTPFQSSELNLGHLVDEQHKERGQGAELRTDEHVAIRGGRGILISADAQPAASGKQLDMQAAQLLLEQALEQMETLADAALAAQAIAAECAKQKTLLHDKLTDLKQAVVLLAAPAGMGLVCGSHLQMSAGQNLIATASGNVDIGAVKRFTASAGDAVSLFAQRLGMKLFAAKGKVDIQAQSDAMNLAALKDISITSTDGKLILSAGKEVWIGAGGSYIRITPQGIENGTPGDILEKCAAWDKQGANSMRIKPGFPPPQNNRPNQKGFFNFSQ</sequence>
<dbReference type="AlphaFoldDB" id="A0A329CZP0"/>
<accession>A0A329CZP0</accession>
<dbReference type="InterPro" id="IPR037026">
    <property type="entry name" value="Vgr_OB-fold_dom_sf"/>
</dbReference>
<reference evidence="6 7" key="1">
    <citation type="submission" date="2018-06" db="EMBL/GenBank/DDBJ databases">
        <title>Genomic Encyclopedia of Type Strains, Phase III (KMG-III): the genomes of soil and plant-associated and newly described type strains.</title>
        <authorList>
            <person name="Whitman W."/>
        </authorList>
    </citation>
    <scope>NUCLEOTIDE SEQUENCE [LARGE SCALE GENOMIC DNA]</scope>
    <source>
        <strain evidence="6 7">LMG 23644</strain>
    </source>
</reference>
<dbReference type="Pfam" id="PF05954">
    <property type="entry name" value="Phage_GPD"/>
    <property type="match status" value="1"/>
</dbReference>
<feature type="domain" description="Putative type VI secretion system Rhs element associated Vgr" evidence="5">
    <location>
        <begin position="487"/>
        <end position="586"/>
    </location>
</feature>
<evidence type="ECO:0000259" key="3">
    <source>
        <dbReference type="Pfam" id="PF04717"/>
    </source>
</evidence>
<gene>
    <name evidence="6" type="ORF">BX591_103278</name>
</gene>
<dbReference type="InterPro" id="IPR018769">
    <property type="entry name" value="VgrG2_DUF2345"/>
</dbReference>
<dbReference type="InterPro" id="IPR006533">
    <property type="entry name" value="T6SS_Vgr_RhsGE"/>
</dbReference>
<evidence type="ECO:0000259" key="5">
    <source>
        <dbReference type="Pfam" id="PF13296"/>
    </source>
</evidence>
<dbReference type="Pfam" id="PF13296">
    <property type="entry name" value="T6SS_Vgr"/>
    <property type="match status" value="1"/>
</dbReference>
<dbReference type="NCBIfam" id="TIGR03361">
    <property type="entry name" value="VI_Rhs_Vgr"/>
    <property type="match status" value="1"/>
</dbReference>
<comment type="caution">
    <text evidence="6">The sequence shown here is derived from an EMBL/GenBank/DDBJ whole genome shotgun (WGS) entry which is preliminary data.</text>
</comment>